<gene>
    <name evidence="7" type="ORF">C8A04DRAFT_25626</name>
</gene>
<reference evidence="7" key="1">
    <citation type="journal article" date="2023" name="Mol. Phylogenet. Evol.">
        <title>Genome-scale phylogeny and comparative genomics of the fungal order Sordariales.</title>
        <authorList>
            <person name="Hensen N."/>
            <person name="Bonometti L."/>
            <person name="Westerberg I."/>
            <person name="Brannstrom I.O."/>
            <person name="Guillou S."/>
            <person name="Cros-Aarteil S."/>
            <person name="Calhoun S."/>
            <person name="Haridas S."/>
            <person name="Kuo A."/>
            <person name="Mondo S."/>
            <person name="Pangilinan J."/>
            <person name="Riley R."/>
            <person name="LaButti K."/>
            <person name="Andreopoulos B."/>
            <person name="Lipzen A."/>
            <person name="Chen C."/>
            <person name="Yan M."/>
            <person name="Daum C."/>
            <person name="Ng V."/>
            <person name="Clum A."/>
            <person name="Steindorff A."/>
            <person name="Ohm R.A."/>
            <person name="Martin F."/>
            <person name="Silar P."/>
            <person name="Natvig D.O."/>
            <person name="Lalanne C."/>
            <person name="Gautier V."/>
            <person name="Ament-Velasquez S.L."/>
            <person name="Kruys A."/>
            <person name="Hutchinson M.I."/>
            <person name="Powell A.J."/>
            <person name="Barry K."/>
            <person name="Miller A.N."/>
            <person name="Grigoriev I.V."/>
            <person name="Debuchy R."/>
            <person name="Gladieux P."/>
            <person name="Hiltunen Thoren M."/>
            <person name="Johannesson H."/>
        </authorList>
    </citation>
    <scope>NUCLEOTIDE SEQUENCE</scope>
    <source>
        <strain evidence="7">CBS 141.50</strain>
    </source>
</reference>
<accession>A0AAN6ZP10</accession>
<organism evidence="7 8">
    <name type="scientific">Dichotomopilus funicola</name>
    <dbReference type="NCBI Taxonomy" id="1934379"/>
    <lineage>
        <taxon>Eukaryota</taxon>
        <taxon>Fungi</taxon>
        <taxon>Dikarya</taxon>
        <taxon>Ascomycota</taxon>
        <taxon>Pezizomycotina</taxon>
        <taxon>Sordariomycetes</taxon>
        <taxon>Sordariomycetidae</taxon>
        <taxon>Sordariales</taxon>
        <taxon>Chaetomiaceae</taxon>
        <taxon>Dichotomopilus</taxon>
    </lineage>
</organism>
<sequence length="149" mass="16876">MTAGFWQIIKVYYAYRLHTIVPRLLHSLDNLTNWYIRFNRKRLKGVAAAARSDAAADTATALTTLLQVLFTLVRALAPFTPFLTEHIYQLLRPVLPTTGVGYARSVHFLPFPRVQTALLDKAVERQVEAMQKVIQLGRAARERRGAAWG</sequence>
<dbReference type="Proteomes" id="UP001302676">
    <property type="component" value="Unassembled WGS sequence"/>
</dbReference>
<feature type="domain" description="Methionyl/Valyl/Leucyl/Isoleucyl-tRNA synthetase anticodon-binding" evidence="6">
    <location>
        <begin position="8"/>
        <end position="144"/>
    </location>
</feature>
<keyword evidence="1" id="KW-0436">Ligase</keyword>
<evidence type="ECO:0000256" key="1">
    <source>
        <dbReference type="ARBA" id="ARBA00022598"/>
    </source>
</evidence>
<dbReference type="InterPro" id="IPR009080">
    <property type="entry name" value="tRNAsynth_Ia_anticodon-bd"/>
</dbReference>
<dbReference type="GeneID" id="87816247"/>
<dbReference type="RefSeq" id="XP_062639776.1">
    <property type="nucleotide sequence ID" value="XM_062779634.1"/>
</dbReference>
<dbReference type="Pfam" id="PF08264">
    <property type="entry name" value="Anticodon_1"/>
    <property type="match status" value="1"/>
</dbReference>
<dbReference type="EMBL" id="MU853561">
    <property type="protein sequence ID" value="KAK4146405.1"/>
    <property type="molecule type" value="Genomic_DNA"/>
</dbReference>
<dbReference type="InterPro" id="IPR023586">
    <property type="entry name" value="Ile-tRNA-ligase_type2"/>
</dbReference>
<evidence type="ECO:0000256" key="4">
    <source>
        <dbReference type="ARBA" id="ARBA00022917"/>
    </source>
</evidence>
<keyword evidence="2" id="KW-0547">Nucleotide-binding</keyword>
<dbReference type="GO" id="GO:0005524">
    <property type="term" value="F:ATP binding"/>
    <property type="evidence" value="ECO:0007669"/>
    <property type="project" value="UniProtKB-KW"/>
</dbReference>
<keyword evidence="4" id="KW-0648">Protein biosynthesis</keyword>
<dbReference type="GO" id="GO:0006428">
    <property type="term" value="P:isoleucyl-tRNA aminoacylation"/>
    <property type="evidence" value="ECO:0007669"/>
    <property type="project" value="TreeGrafter"/>
</dbReference>
<protein>
    <recommendedName>
        <fullName evidence="6">Methionyl/Valyl/Leucyl/Isoleucyl-tRNA synthetase anticodon-binding domain-containing protein</fullName>
    </recommendedName>
</protein>
<dbReference type="AlphaFoldDB" id="A0AAN6ZP10"/>
<dbReference type="PANTHER" id="PTHR42780">
    <property type="entry name" value="SOLEUCYL-TRNA SYNTHETASE"/>
    <property type="match status" value="1"/>
</dbReference>
<proteinExistence type="predicted"/>
<dbReference type="GO" id="GO:0004822">
    <property type="term" value="F:isoleucine-tRNA ligase activity"/>
    <property type="evidence" value="ECO:0007669"/>
    <property type="project" value="InterPro"/>
</dbReference>
<evidence type="ECO:0000259" key="6">
    <source>
        <dbReference type="Pfam" id="PF08264"/>
    </source>
</evidence>
<evidence type="ECO:0000313" key="7">
    <source>
        <dbReference type="EMBL" id="KAK4146405.1"/>
    </source>
</evidence>
<evidence type="ECO:0000256" key="2">
    <source>
        <dbReference type="ARBA" id="ARBA00022741"/>
    </source>
</evidence>
<keyword evidence="3" id="KW-0067">ATP-binding</keyword>
<dbReference type="PANTHER" id="PTHR42780:SF1">
    <property type="entry name" value="ISOLEUCINE--TRNA LIGASE, CYTOPLASMIC"/>
    <property type="match status" value="1"/>
</dbReference>
<evidence type="ECO:0000313" key="8">
    <source>
        <dbReference type="Proteomes" id="UP001302676"/>
    </source>
</evidence>
<keyword evidence="5" id="KW-0030">Aminoacyl-tRNA synthetase</keyword>
<dbReference type="InterPro" id="IPR013155">
    <property type="entry name" value="M/V/L/I-tRNA-synth_anticd-bd"/>
</dbReference>
<evidence type="ECO:0000256" key="3">
    <source>
        <dbReference type="ARBA" id="ARBA00022840"/>
    </source>
</evidence>
<comment type="caution">
    <text evidence="7">The sequence shown here is derived from an EMBL/GenBank/DDBJ whole genome shotgun (WGS) entry which is preliminary data.</text>
</comment>
<evidence type="ECO:0000256" key="5">
    <source>
        <dbReference type="ARBA" id="ARBA00023146"/>
    </source>
</evidence>
<reference evidence="7" key="2">
    <citation type="submission" date="2023-05" db="EMBL/GenBank/DDBJ databases">
        <authorList>
            <consortium name="Lawrence Berkeley National Laboratory"/>
            <person name="Steindorff A."/>
            <person name="Hensen N."/>
            <person name="Bonometti L."/>
            <person name="Westerberg I."/>
            <person name="Brannstrom I.O."/>
            <person name="Guillou S."/>
            <person name="Cros-Aarteil S."/>
            <person name="Calhoun S."/>
            <person name="Haridas S."/>
            <person name="Kuo A."/>
            <person name="Mondo S."/>
            <person name="Pangilinan J."/>
            <person name="Riley R."/>
            <person name="Labutti K."/>
            <person name="Andreopoulos B."/>
            <person name="Lipzen A."/>
            <person name="Chen C."/>
            <person name="Yanf M."/>
            <person name="Daum C."/>
            <person name="Ng V."/>
            <person name="Clum A."/>
            <person name="Ohm R."/>
            <person name="Martin F."/>
            <person name="Silar P."/>
            <person name="Natvig D."/>
            <person name="Lalanne C."/>
            <person name="Gautier V."/>
            <person name="Ament-Velasquez S.L."/>
            <person name="Kruys A."/>
            <person name="Hutchinson M.I."/>
            <person name="Powell A.J."/>
            <person name="Barry K."/>
            <person name="Miller A.N."/>
            <person name="Grigoriev I.V."/>
            <person name="Debuchy R."/>
            <person name="Gladieux P."/>
            <person name="Thoren M.H."/>
            <person name="Johannesson H."/>
        </authorList>
    </citation>
    <scope>NUCLEOTIDE SEQUENCE</scope>
    <source>
        <strain evidence="7">CBS 141.50</strain>
    </source>
</reference>
<dbReference type="SUPFAM" id="SSF47323">
    <property type="entry name" value="Anticodon-binding domain of a subclass of class I aminoacyl-tRNA synthetases"/>
    <property type="match status" value="1"/>
</dbReference>
<dbReference type="Gene3D" id="1.10.730.10">
    <property type="entry name" value="Isoleucyl-tRNA Synthetase, Domain 1"/>
    <property type="match status" value="1"/>
</dbReference>
<keyword evidence="8" id="KW-1185">Reference proteome</keyword>
<name>A0AAN6ZP10_9PEZI</name>